<evidence type="ECO:0000313" key="2">
    <source>
        <dbReference type="EMBL" id="OJG15760.1"/>
    </source>
</evidence>
<dbReference type="EMBL" id="JXKG01000005">
    <property type="protein sequence ID" value="OJG15760.1"/>
    <property type="molecule type" value="Genomic_DNA"/>
</dbReference>
<evidence type="ECO:0000313" key="3">
    <source>
        <dbReference type="Proteomes" id="UP000182835"/>
    </source>
</evidence>
<dbReference type="AlphaFoldDB" id="A0A1L8R7L5"/>
<reference evidence="2 3" key="1">
    <citation type="submission" date="2014-12" db="EMBL/GenBank/DDBJ databases">
        <title>Draft genome sequences of 29 type strains of Enterococci.</title>
        <authorList>
            <person name="Zhong Z."/>
            <person name="Sun Z."/>
            <person name="Liu W."/>
            <person name="Zhang W."/>
            <person name="Zhang H."/>
        </authorList>
    </citation>
    <scope>NUCLEOTIDE SEQUENCE [LARGE SCALE GENOMIC DNA]</scope>
    <source>
        <strain evidence="2 3">DSM 21207</strain>
    </source>
</reference>
<accession>A0A1L8R7L5</accession>
<gene>
    <name evidence="2" type="ORF">RU96_GL002065</name>
</gene>
<dbReference type="RefSeq" id="WP_159429696.1">
    <property type="nucleotide sequence ID" value="NZ_JBHLVQ010000007.1"/>
</dbReference>
<dbReference type="STRING" id="317010.RU96_GL002065"/>
<comment type="caution">
    <text evidence="2">The sequence shown here is derived from an EMBL/GenBank/DDBJ whole genome shotgun (WGS) entry which is preliminary data.</text>
</comment>
<name>A0A1L8R7L5_9ENTE</name>
<evidence type="ECO:0000256" key="1">
    <source>
        <dbReference type="SAM" id="Phobius"/>
    </source>
</evidence>
<proteinExistence type="predicted"/>
<organism evidence="2 3">
    <name type="scientific">Enterococcus canintestini</name>
    <dbReference type="NCBI Taxonomy" id="317010"/>
    <lineage>
        <taxon>Bacteria</taxon>
        <taxon>Bacillati</taxon>
        <taxon>Bacillota</taxon>
        <taxon>Bacilli</taxon>
        <taxon>Lactobacillales</taxon>
        <taxon>Enterococcaceae</taxon>
        <taxon>Enterococcus</taxon>
    </lineage>
</organism>
<feature type="transmembrane region" description="Helical" evidence="1">
    <location>
        <begin position="26"/>
        <end position="48"/>
    </location>
</feature>
<sequence>MKKAIAIVVGITIGWGLSSFFMTEKISLSSLFIMIISALAVYAVAFYLDKRKGK</sequence>
<dbReference type="Proteomes" id="UP000182835">
    <property type="component" value="Unassembled WGS sequence"/>
</dbReference>
<keyword evidence="1" id="KW-0472">Membrane</keyword>
<keyword evidence="1" id="KW-0812">Transmembrane</keyword>
<protein>
    <submittedName>
        <fullName evidence="2">Uncharacterized protein</fullName>
    </submittedName>
</protein>
<keyword evidence="1" id="KW-1133">Transmembrane helix</keyword>